<feature type="region of interest" description="Disordered" evidence="8">
    <location>
        <begin position="1060"/>
        <end position="1088"/>
    </location>
</feature>
<evidence type="ECO:0000256" key="4">
    <source>
        <dbReference type="ARBA" id="ARBA00022862"/>
    </source>
</evidence>
<keyword evidence="6" id="KW-0676">Redox-active center</keyword>
<feature type="compositionally biased region" description="Gly residues" evidence="8">
    <location>
        <begin position="1597"/>
        <end position="1624"/>
    </location>
</feature>
<dbReference type="SUPFAM" id="SSF52833">
    <property type="entry name" value="Thioredoxin-like"/>
    <property type="match status" value="1"/>
</dbReference>
<keyword evidence="5" id="KW-0560">Oxidoreductase</keyword>
<dbReference type="InterPro" id="IPR000866">
    <property type="entry name" value="AhpC/TSA"/>
</dbReference>
<reference evidence="10" key="1">
    <citation type="journal article" date="2020" name="Stud. Mycol.">
        <title>101 Dothideomycetes genomes: a test case for predicting lifestyles and emergence of pathogens.</title>
        <authorList>
            <person name="Haridas S."/>
            <person name="Albert R."/>
            <person name="Binder M."/>
            <person name="Bloem J."/>
            <person name="Labutti K."/>
            <person name="Salamov A."/>
            <person name="Andreopoulos B."/>
            <person name="Baker S."/>
            <person name="Barry K."/>
            <person name="Bills G."/>
            <person name="Bluhm B."/>
            <person name="Cannon C."/>
            <person name="Castanera R."/>
            <person name="Culley D."/>
            <person name="Daum C."/>
            <person name="Ezra D."/>
            <person name="Gonzalez J."/>
            <person name="Henrissat B."/>
            <person name="Kuo A."/>
            <person name="Liang C."/>
            <person name="Lipzen A."/>
            <person name="Lutzoni F."/>
            <person name="Magnuson J."/>
            <person name="Mondo S."/>
            <person name="Nolan M."/>
            <person name="Ohm R."/>
            <person name="Pangilinan J."/>
            <person name="Park H.-J."/>
            <person name="Ramirez L."/>
            <person name="Alfaro M."/>
            <person name="Sun H."/>
            <person name="Tritt A."/>
            <person name="Yoshinaga Y."/>
            <person name="Zwiers L.-H."/>
            <person name="Turgeon B."/>
            <person name="Goodwin S."/>
            <person name="Spatafora J."/>
            <person name="Crous P."/>
            <person name="Grigoriev I."/>
        </authorList>
    </citation>
    <scope>NUCLEOTIDE SEQUENCE</scope>
    <source>
        <strain evidence="10">CBS 269.34</strain>
    </source>
</reference>
<dbReference type="InterPro" id="IPR015915">
    <property type="entry name" value="Kelch-typ_b-propeller"/>
</dbReference>
<dbReference type="CDD" id="cd03016">
    <property type="entry name" value="PRX_1cys"/>
    <property type="match status" value="1"/>
</dbReference>
<dbReference type="GO" id="GO:0005829">
    <property type="term" value="C:cytosol"/>
    <property type="evidence" value="ECO:0007669"/>
    <property type="project" value="TreeGrafter"/>
</dbReference>
<dbReference type="EMBL" id="MU004182">
    <property type="protein sequence ID" value="KAF2501290.1"/>
    <property type="molecule type" value="Genomic_DNA"/>
</dbReference>
<proteinExistence type="inferred from homology"/>
<keyword evidence="1" id="KW-0880">Kelch repeat</keyword>
<feature type="compositionally biased region" description="Low complexity" evidence="8">
    <location>
        <begin position="796"/>
        <end position="814"/>
    </location>
</feature>
<dbReference type="Pfam" id="PF24681">
    <property type="entry name" value="Kelch_KLHDC2_KLHL20_DRC7"/>
    <property type="match status" value="1"/>
</dbReference>
<feature type="compositionally biased region" description="Low complexity" evidence="8">
    <location>
        <begin position="1542"/>
        <end position="1560"/>
    </location>
</feature>
<evidence type="ECO:0000256" key="3">
    <source>
        <dbReference type="ARBA" id="ARBA00022737"/>
    </source>
</evidence>
<dbReference type="InterPro" id="IPR011333">
    <property type="entry name" value="SKP1/BTB/POZ_sf"/>
</dbReference>
<dbReference type="GO" id="GO:0045454">
    <property type="term" value="P:cell redox homeostasis"/>
    <property type="evidence" value="ECO:0007669"/>
    <property type="project" value="TreeGrafter"/>
</dbReference>
<gene>
    <name evidence="10" type="ORF">BU16DRAFT_533981</name>
</gene>
<sequence>MAERPTPLRLGSIAPNFDAETTNGPINFHEFIGDKWVVLFSHPEDYTPVCTTELGAFAKLEPEFTKRGVKLIGLSANTIESHGGWIKDIAEVSGGKVTFPIIGDKQRQVAYLYDMLDHQDTTNVDSKGIAFTIRSVFIIDPKKTIRLILSYPASTGRNTAEVLRVVDSLQTGDKNRITTPINWVPGDDVIVHPSVSNDLAKELFPDFKIVKPYLRFTPLPKEKTEVNWQGAARLPAQCVEASVSGRTPVRSGQPPARCATSRHRRQKGHTELKSQAERCKMLRETPSNHNASAPLRSLHEASSAPPPDNAPHRRRRLLPVHGCDSSLRRVAASFRLAAAHSGFVDGRKKPLHSPALSSLFERTPAETLAAPSSATLGLGNLTAASSIPLCARAASPPAQHRVSGPRVKRTIASVRCRSLFVPIRAASLSSGACSAACKLCSAVLDPPVAMEAREPLSLPELPFDGGGRPQPLGCSRLKPCGCCRTGELVIAGAPSTSAVTGYLNSAKVLAVCGVFVYSPVGATTPLRDEDSIWRHRKKLPKTPSPKYPAKEPQDLSSSDRKQHHPFAATSLGRACRRIYSPDGPRVALGYSPASNVEPPSPSPRPKHVPIVVPHYAQSVAPNSAGYSVDSIRSKSSATATTYRSSNTSYSPSISDFPLPSRNVSVNSTTAKPRHVEIVIPNWAAPVDNQSASPLASNGGGSLVLSSPIASSEHTTAIMARQTPNSSRTNTIDSQTAAPSPSQLYSAQFQNASGTYISSVNSSQTSLNRPDGPETGNDRPPMSASIRTPGSGGASGGPSPAILQTAGLSTTSNSTSGLSGLVCNVHRTTGREPHPLVGATTTILGDKLYVFGGRRLSRTRPQLTADLYELDLVRRHWTKLDTKGDIPPPRYFHSVCALGDTKLVCYGGMSPAAPQATQPAPPQQGNSADAQPEVVVMSDIHIYDVPTQTWMNIATVDSPQGRYAHCATILPSSAVFASASAPMAAIQHNPPSTNPNQGSLGVQLDGNGGAEMVVVGGQDSANHYIEQISVFNLRSLKWTATNTLGRSCGAYRSVIAPLSTMEPSRIGTGPRKSGEAQAQEAQSEGATDGGSSMLIYSNYNFLDVRLELQVRLPDGTLSEKPMHGNFSPPGLRFPNGGIIDNHFVVSGTFLTSSKQEYALWALDLRSLTWSRIDAGGSIFSQGSWNRGVLWNRRNCFVILGNRKRNLVEDYNHRRINFSNICVVELEAFGLYDNPRKSAPNSAYYSISSPIPTQYLDGKAGGRQLSLAAAEMGQLALGIRELADMDFLAMGGERIPVNSHLIARRWGPYFNHLLREGSNTLENADTATLRPSNATLPSRNSSITITPSIKTNYSSATTLTNNTGAENGVPSSFDPPEPRAPLPASRPRTLYLPHTHLTIQALIHYLYTSSLPPPSSQLCSPQILCSLLQLARPYHIDGLLEAIVERLHVLLDGRNTAAIFNAAAMAAGGGSGVAFVGVTNGAGLSLEAQNSLSPDSAGNGVGSSSGGGASAATARSLDAGLRALRINTDLSGNGVRAQQDDEVSSASTSTSTSASDIGSASGIGSEREVWAGELSAVVGLQKRGLRGLMEGRRIREMGRGGSGGGGSAGGGSAGGVGADVGDGRVGLGIAQS</sequence>
<dbReference type="InterPro" id="IPR045020">
    <property type="entry name" value="PRX_1cys"/>
</dbReference>
<keyword evidence="3" id="KW-0677">Repeat</keyword>
<evidence type="ECO:0000256" key="1">
    <source>
        <dbReference type="ARBA" id="ARBA00022441"/>
    </source>
</evidence>
<dbReference type="FunFam" id="3.30.710.10:FF:000142">
    <property type="entry name" value="Regulatory protein ral2, variant"/>
    <property type="match status" value="1"/>
</dbReference>
<dbReference type="PANTHER" id="PTHR43503:SF2">
    <property type="entry name" value="NEGATIVE REGULATOR OF SPORULATION MDS3-RELATED"/>
    <property type="match status" value="1"/>
</dbReference>
<feature type="compositionally biased region" description="Low complexity" evidence="8">
    <location>
        <begin position="1074"/>
        <end position="1085"/>
    </location>
</feature>
<dbReference type="SUPFAM" id="SSF117281">
    <property type="entry name" value="Kelch motif"/>
    <property type="match status" value="1"/>
</dbReference>
<dbReference type="Gene3D" id="3.30.710.10">
    <property type="entry name" value="Potassium Channel Kv1.1, Chain A"/>
    <property type="match status" value="1"/>
</dbReference>
<feature type="region of interest" description="Disordered" evidence="8">
    <location>
        <begin position="637"/>
        <end position="661"/>
    </location>
</feature>
<keyword evidence="2" id="KW-0575">Peroxidase</keyword>
<dbReference type="OrthoDB" id="10001928at2759"/>
<dbReference type="PANTHER" id="PTHR43503">
    <property type="entry name" value="MCG48959-RELATED"/>
    <property type="match status" value="1"/>
</dbReference>
<feature type="region of interest" description="Disordered" evidence="8">
    <location>
        <begin position="533"/>
        <end position="567"/>
    </location>
</feature>
<keyword evidence="11" id="KW-1185">Reference proteome</keyword>
<dbReference type="Proteomes" id="UP000799750">
    <property type="component" value="Unassembled WGS sequence"/>
</dbReference>
<evidence type="ECO:0000256" key="2">
    <source>
        <dbReference type="ARBA" id="ARBA00022559"/>
    </source>
</evidence>
<evidence type="ECO:0000256" key="6">
    <source>
        <dbReference type="ARBA" id="ARBA00023284"/>
    </source>
</evidence>
<feature type="compositionally biased region" description="Basic and acidic residues" evidence="8">
    <location>
        <begin position="268"/>
        <end position="283"/>
    </location>
</feature>
<feature type="compositionally biased region" description="Polar residues" evidence="8">
    <location>
        <begin position="758"/>
        <end position="767"/>
    </location>
</feature>
<organism evidence="10 11">
    <name type="scientific">Lophium mytilinum</name>
    <dbReference type="NCBI Taxonomy" id="390894"/>
    <lineage>
        <taxon>Eukaryota</taxon>
        <taxon>Fungi</taxon>
        <taxon>Dikarya</taxon>
        <taxon>Ascomycota</taxon>
        <taxon>Pezizomycotina</taxon>
        <taxon>Dothideomycetes</taxon>
        <taxon>Pleosporomycetidae</taxon>
        <taxon>Mytilinidiales</taxon>
        <taxon>Mytilinidiaceae</taxon>
        <taxon>Lophium</taxon>
    </lineage>
</organism>
<dbReference type="FunFam" id="3.30.1020.10:FF:000001">
    <property type="entry name" value="1-Cys peroxiredoxin"/>
    <property type="match status" value="1"/>
</dbReference>
<dbReference type="Gene3D" id="3.30.1020.10">
    <property type="entry name" value="Antioxidant, Horf6, Chain A, domain2"/>
    <property type="match status" value="1"/>
</dbReference>
<keyword evidence="4" id="KW-0049">Antioxidant</keyword>
<feature type="compositionally biased region" description="Polar residues" evidence="8">
    <location>
        <begin position="1354"/>
        <end position="1363"/>
    </location>
</feature>
<dbReference type="Pfam" id="PF00578">
    <property type="entry name" value="AhpC-TSA"/>
    <property type="match status" value="1"/>
</dbReference>
<dbReference type="Gene3D" id="3.40.30.10">
    <property type="entry name" value="Glutaredoxin"/>
    <property type="match status" value="1"/>
</dbReference>
<evidence type="ECO:0000313" key="10">
    <source>
        <dbReference type="EMBL" id="KAF2501290.1"/>
    </source>
</evidence>
<dbReference type="GO" id="GO:0051920">
    <property type="term" value="F:peroxiredoxin activity"/>
    <property type="evidence" value="ECO:0007669"/>
    <property type="project" value="InterPro"/>
</dbReference>
<evidence type="ECO:0000256" key="5">
    <source>
        <dbReference type="ARBA" id="ARBA00023002"/>
    </source>
</evidence>
<dbReference type="InterPro" id="IPR036249">
    <property type="entry name" value="Thioredoxin-like_sf"/>
</dbReference>
<dbReference type="GO" id="GO:0005739">
    <property type="term" value="C:mitochondrion"/>
    <property type="evidence" value="ECO:0007669"/>
    <property type="project" value="TreeGrafter"/>
</dbReference>
<feature type="compositionally biased region" description="Polar residues" evidence="8">
    <location>
        <begin position="637"/>
        <end position="653"/>
    </location>
</feature>
<evidence type="ECO:0000259" key="9">
    <source>
        <dbReference type="PROSITE" id="PS51352"/>
    </source>
</evidence>
<evidence type="ECO:0000256" key="8">
    <source>
        <dbReference type="SAM" id="MobiDB-lite"/>
    </source>
</evidence>
<feature type="region of interest" description="Disordered" evidence="8">
    <location>
        <begin position="758"/>
        <end position="814"/>
    </location>
</feature>
<dbReference type="FunFam" id="3.40.30.10:FF:000011">
    <property type="entry name" value="Peroxiredoxin PRX1"/>
    <property type="match status" value="1"/>
</dbReference>
<dbReference type="Gene3D" id="2.120.10.80">
    <property type="entry name" value="Kelch-type beta propeller"/>
    <property type="match status" value="1"/>
</dbReference>
<feature type="region of interest" description="Disordered" evidence="8">
    <location>
        <begin position="1530"/>
        <end position="1560"/>
    </location>
</feature>
<feature type="domain" description="Thioredoxin" evidence="9">
    <location>
        <begin position="8"/>
        <end position="171"/>
    </location>
</feature>
<feature type="region of interest" description="Disordered" evidence="8">
    <location>
        <begin position="244"/>
        <end position="315"/>
    </location>
</feature>
<dbReference type="InterPro" id="IPR013766">
    <property type="entry name" value="Thioredoxin_domain"/>
</dbReference>
<comment type="similarity">
    <text evidence="7">Belongs to the peroxiredoxin family. Prx6 subfamily.</text>
</comment>
<feature type="region of interest" description="Disordered" evidence="8">
    <location>
        <begin position="721"/>
        <end position="741"/>
    </location>
</feature>
<dbReference type="PROSITE" id="PS51352">
    <property type="entry name" value="THIOREDOXIN_2"/>
    <property type="match status" value="1"/>
</dbReference>
<dbReference type="Pfam" id="PF10417">
    <property type="entry name" value="1-cysPrx_C"/>
    <property type="match status" value="1"/>
</dbReference>
<feature type="compositionally biased region" description="Basic and acidic residues" evidence="8">
    <location>
        <begin position="548"/>
        <end position="560"/>
    </location>
</feature>
<feature type="region of interest" description="Disordered" evidence="8">
    <location>
        <begin position="1593"/>
        <end position="1630"/>
    </location>
</feature>
<name>A0A6A6RC41_9PEZI</name>
<dbReference type="InterPro" id="IPR019479">
    <property type="entry name" value="Peroxiredoxin_C"/>
</dbReference>
<evidence type="ECO:0000256" key="7">
    <source>
        <dbReference type="ARBA" id="ARBA00025719"/>
    </source>
</evidence>
<accession>A0A6A6RC41</accession>
<protein>
    <recommendedName>
        <fullName evidence="9">Thioredoxin domain-containing protein</fullName>
    </recommendedName>
</protein>
<feature type="region of interest" description="Disordered" evidence="8">
    <location>
        <begin position="1354"/>
        <end position="1380"/>
    </location>
</feature>
<evidence type="ECO:0000313" key="11">
    <source>
        <dbReference type="Proteomes" id="UP000799750"/>
    </source>
</evidence>